<evidence type="ECO:0000313" key="1">
    <source>
        <dbReference type="EMBL" id="RBP04557.1"/>
    </source>
</evidence>
<sequence length="159" mass="17623">MTELGILARRRIEADIIAPIYDELREAVGEEQARTILRKAIRRAAVSAGAAMAAQSPGGADLDAFKAVFPLWTKDDALEVEVLRDEPGRFDFNVTRCRYAETYRAMGLGSLGDVLSCDRDGAFCEGFDPRIELTRTQTIMGGASHCDFRYRQRTDEAAD</sequence>
<dbReference type="RefSeq" id="WP_113892122.1">
    <property type="nucleotide sequence ID" value="NZ_QNRK01000039.1"/>
</dbReference>
<evidence type="ECO:0000313" key="2">
    <source>
        <dbReference type="Proteomes" id="UP000253529"/>
    </source>
</evidence>
<name>A0A366EQ75_9HYPH</name>
<dbReference type="EMBL" id="QNRK01000039">
    <property type="protein sequence ID" value="RBP04557.1"/>
    <property type="molecule type" value="Genomic_DNA"/>
</dbReference>
<dbReference type="Proteomes" id="UP000253529">
    <property type="component" value="Unassembled WGS sequence"/>
</dbReference>
<dbReference type="Pfam" id="PF14196">
    <property type="entry name" value="ATC_hydrolase"/>
    <property type="match status" value="1"/>
</dbReference>
<protein>
    <submittedName>
        <fullName evidence="1">L-2-amino-thiazoline-4-carboxylic acid hydrolase-like protein</fullName>
    </submittedName>
</protein>
<organism evidence="1 2">
    <name type="scientific">Roseiarcus fermentans</name>
    <dbReference type="NCBI Taxonomy" id="1473586"/>
    <lineage>
        <taxon>Bacteria</taxon>
        <taxon>Pseudomonadati</taxon>
        <taxon>Pseudomonadota</taxon>
        <taxon>Alphaproteobacteria</taxon>
        <taxon>Hyphomicrobiales</taxon>
        <taxon>Roseiarcaceae</taxon>
        <taxon>Roseiarcus</taxon>
    </lineage>
</organism>
<reference evidence="1 2" key="1">
    <citation type="submission" date="2018-06" db="EMBL/GenBank/DDBJ databases">
        <title>Genomic Encyclopedia of Type Strains, Phase IV (KMG-IV): sequencing the most valuable type-strain genomes for metagenomic binning, comparative biology and taxonomic classification.</title>
        <authorList>
            <person name="Goeker M."/>
        </authorList>
    </citation>
    <scope>NUCLEOTIDE SEQUENCE [LARGE SCALE GENOMIC DNA]</scope>
    <source>
        <strain evidence="1 2">DSM 24875</strain>
    </source>
</reference>
<gene>
    <name evidence="1" type="ORF">DFR50_13934</name>
</gene>
<proteinExistence type="predicted"/>
<dbReference type="AlphaFoldDB" id="A0A366EQ75"/>
<keyword evidence="1" id="KW-0378">Hydrolase</keyword>
<accession>A0A366EQ75</accession>
<dbReference type="InterPro" id="IPR026002">
    <property type="entry name" value="ATC_hydrolase-like"/>
</dbReference>
<comment type="caution">
    <text evidence="1">The sequence shown here is derived from an EMBL/GenBank/DDBJ whole genome shotgun (WGS) entry which is preliminary data.</text>
</comment>
<keyword evidence="2" id="KW-1185">Reference proteome</keyword>
<dbReference type="OrthoDB" id="9805176at2"/>
<dbReference type="GO" id="GO:0016787">
    <property type="term" value="F:hydrolase activity"/>
    <property type="evidence" value="ECO:0007669"/>
    <property type="project" value="UniProtKB-KW"/>
</dbReference>